<keyword evidence="2" id="KW-0813">Transport</keyword>
<comment type="subcellular location">
    <subcellularLocation>
        <location evidence="1">Cell membrane</location>
        <topology evidence="1">Multi-pass membrane protein</topology>
    </subcellularLocation>
</comment>
<sequence>MMAEEDTDETTREDEAFFSRTRESWFNTIAGVMGNVLEWYDFALFGFFSDIIAQVFFPPAPDNDQGGVTNNNSNLIISFVIFGGGFLVRPIGGLVIGYVGDKYGRKQALTQSLFLMAIPTTLMGCLPSYQTAGIISPICLCICRLLQGISVGGQLPASLVYTVESRDPSQWGFYGALPMMAANSGTLLGNIVGAVMKDTLTREQLVNWGWRIPFSSGILIALVAQWLKKYGANVRTTAGVHDGADAPIQNPIRLAFAKGNRVALLSSSLVPILWAGGFFLTFVWMVIYMSRLLDPPIPDAFWINATSMVLGLTLMLPVAGALSDRIGRIRVMSVAAIGLTIGGPILLLLISQGNAHVAFGCQLILGLLLSFFGGPLSAWMVESFSAEVRLTSASLGYDLAHSIVGGFSPAIATALYDSCGQTCAGSLYTIFGMISLVGLYLNFFCGNGPKRQLEEPVSIDMEREDHETTQELPEFT</sequence>
<evidence type="ECO:0000256" key="3">
    <source>
        <dbReference type="ARBA" id="ARBA00022475"/>
    </source>
</evidence>
<dbReference type="EMBL" id="CAKOGP040001814">
    <property type="protein sequence ID" value="CAJ1952821.1"/>
    <property type="molecule type" value="Genomic_DNA"/>
</dbReference>
<keyword evidence="5" id="KW-0812">Transmembrane</keyword>
<dbReference type="PANTHER" id="PTHR43528:SF1">
    <property type="entry name" value="ALPHA-KETOGLUTARATE PERMEASE"/>
    <property type="match status" value="1"/>
</dbReference>
<feature type="transmembrane region" description="Helical" evidence="5">
    <location>
        <begin position="300"/>
        <end position="319"/>
    </location>
</feature>
<keyword evidence="5" id="KW-1133">Transmembrane helix</keyword>
<keyword evidence="5" id="KW-0472">Membrane</keyword>
<feature type="transmembrane region" description="Helical" evidence="5">
    <location>
        <begin position="357"/>
        <end position="381"/>
    </location>
</feature>
<feature type="transmembrane region" description="Helical" evidence="5">
    <location>
        <begin position="173"/>
        <end position="196"/>
    </location>
</feature>
<protein>
    <recommendedName>
        <fullName evidence="6">Major facilitator superfamily (MFS) profile domain-containing protein</fullName>
    </recommendedName>
</protein>
<dbReference type="Gene3D" id="1.20.1250.20">
    <property type="entry name" value="MFS general substrate transporter like domains"/>
    <property type="match status" value="1"/>
</dbReference>
<gene>
    <name evidence="7" type="ORF">CYCCA115_LOCUS13733</name>
</gene>
<dbReference type="Proteomes" id="UP001295423">
    <property type="component" value="Unassembled WGS sequence"/>
</dbReference>
<reference evidence="7" key="1">
    <citation type="submission" date="2023-08" db="EMBL/GenBank/DDBJ databases">
        <authorList>
            <person name="Audoor S."/>
            <person name="Bilcke G."/>
        </authorList>
    </citation>
    <scope>NUCLEOTIDE SEQUENCE</scope>
</reference>
<dbReference type="GO" id="GO:0005886">
    <property type="term" value="C:plasma membrane"/>
    <property type="evidence" value="ECO:0007669"/>
    <property type="project" value="UniProtKB-SubCell"/>
</dbReference>
<evidence type="ECO:0000313" key="7">
    <source>
        <dbReference type="EMBL" id="CAJ1952821.1"/>
    </source>
</evidence>
<dbReference type="GO" id="GO:0015293">
    <property type="term" value="F:symporter activity"/>
    <property type="evidence" value="ECO:0007669"/>
    <property type="project" value="UniProtKB-KW"/>
</dbReference>
<proteinExistence type="predicted"/>
<dbReference type="InterPro" id="IPR036259">
    <property type="entry name" value="MFS_trans_sf"/>
</dbReference>
<feature type="domain" description="Major facilitator superfamily (MFS) profile" evidence="6">
    <location>
        <begin position="27"/>
        <end position="450"/>
    </location>
</feature>
<feature type="transmembrane region" description="Helical" evidence="5">
    <location>
        <begin position="39"/>
        <end position="57"/>
    </location>
</feature>
<evidence type="ECO:0000259" key="6">
    <source>
        <dbReference type="PROSITE" id="PS50850"/>
    </source>
</evidence>
<evidence type="ECO:0000313" key="8">
    <source>
        <dbReference type="Proteomes" id="UP001295423"/>
    </source>
</evidence>
<feature type="transmembrane region" description="Helical" evidence="5">
    <location>
        <begin position="331"/>
        <end position="351"/>
    </location>
</feature>
<keyword evidence="4" id="KW-0769">Symport</keyword>
<feature type="transmembrane region" description="Helical" evidence="5">
    <location>
        <begin position="427"/>
        <end position="445"/>
    </location>
</feature>
<organism evidence="7 8">
    <name type="scientific">Cylindrotheca closterium</name>
    <dbReference type="NCBI Taxonomy" id="2856"/>
    <lineage>
        <taxon>Eukaryota</taxon>
        <taxon>Sar</taxon>
        <taxon>Stramenopiles</taxon>
        <taxon>Ochrophyta</taxon>
        <taxon>Bacillariophyta</taxon>
        <taxon>Bacillariophyceae</taxon>
        <taxon>Bacillariophycidae</taxon>
        <taxon>Bacillariales</taxon>
        <taxon>Bacillariaceae</taxon>
        <taxon>Cylindrotheca</taxon>
    </lineage>
</organism>
<dbReference type="SUPFAM" id="SSF103473">
    <property type="entry name" value="MFS general substrate transporter"/>
    <property type="match status" value="1"/>
</dbReference>
<feature type="transmembrane region" description="Helical" evidence="5">
    <location>
        <begin position="262"/>
        <end position="288"/>
    </location>
</feature>
<evidence type="ECO:0000256" key="1">
    <source>
        <dbReference type="ARBA" id="ARBA00004651"/>
    </source>
</evidence>
<dbReference type="Pfam" id="PF07690">
    <property type="entry name" value="MFS_1"/>
    <property type="match status" value="1"/>
</dbReference>
<comment type="caution">
    <text evidence="7">The sequence shown here is derived from an EMBL/GenBank/DDBJ whole genome shotgun (WGS) entry which is preliminary data.</text>
</comment>
<dbReference type="PROSITE" id="PS50850">
    <property type="entry name" value="MFS"/>
    <property type="match status" value="1"/>
</dbReference>
<dbReference type="InterPro" id="IPR011701">
    <property type="entry name" value="MFS"/>
</dbReference>
<evidence type="ECO:0000256" key="4">
    <source>
        <dbReference type="ARBA" id="ARBA00022847"/>
    </source>
</evidence>
<dbReference type="InterPro" id="IPR020846">
    <property type="entry name" value="MFS_dom"/>
</dbReference>
<feature type="transmembrane region" description="Helical" evidence="5">
    <location>
        <begin position="77"/>
        <end position="100"/>
    </location>
</feature>
<name>A0AAD2PUV8_9STRA</name>
<evidence type="ECO:0000256" key="2">
    <source>
        <dbReference type="ARBA" id="ARBA00022448"/>
    </source>
</evidence>
<accession>A0AAD2PUV8</accession>
<feature type="transmembrane region" description="Helical" evidence="5">
    <location>
        <begin position="393"/>
        <end position="415"/>
    </location>
</feature>
<dbReference type="InterPro" id="IPR051084">
    <property type="entry name" value="H+-coupled_symporters"/>
</dbReference>
<feature type="transmembrane region" description="Helical" evidence="5">
    <location>
        <begin position="208"/>
        <end position="227"/>
    </location>
</feature>
<evidence type="ECO:0000256" key="5">
    <source>
        <dbReference type="SAM" id="Phobius"/>
    </source>
</evidence>
<dbReference type="PANTHER" id="PTHR43528">
    <property type="entry name" value="ALPHA-KETOGLUTARATE PERMEASE"/>
    <property type="match status" value="1"/>
</dbReference>
<keyword evidence="8" id="KW-1185">Reference proteome</keyword>
<keyword evidence="3" id="KW-1003">Cell membrane</keyword>
<dbReference type="AlphaFoldDB" id="A0AAD2PUV8"/>